<dbReference type="Proteomes" id="UP000001106">
    <property type="component" value="Chromosome"/>
</dbReference>
<dbReference type="RefSeq" id="WP_011973725.1">
    <property type="nucleotide sequence ID" value="NC_009635.1"/>
</dbReference>
<dbReference type="Pfam" id="PF02615">
    <property type="entry name" value="Ldh_2"/>
    <property type="match status" value="1"/>
</dbReference>
<dbReference type="InterPro" id="IPR003767">
    <property type="entry name" value="Malate/L-lactate_DH-like"/>
</dbReference>
<dbReference type="eggNOG" id="arCOG04874">
    <property type="taxonomic scope" value="Archaea"/>
</dbReference>
<dbReference type="AlphaFoldDB" id="A6UVS1"/>
<evidence type="ECO:0000313" key="3">
    <source>
        <dbReference type="EMBL" id="ABR56593.1"/>
    </source>
</evidence>
<dbReference type="InterPro" id="IPR043144">
    <property type="entry name" value="Mal/L-sulf/L-lact_DH-like_ah"/>
</dbReference>
<dbReference type="KEGG" id="mae:Maeo_1015"/>
<dbReference type="GeneID" id="5327511"/>
<sequence>MKITIDNKKKLIKDILMKYGINEKDAETTAKIYVEADLKGFSSHGTGRFPQTVVGLENGNINPNPNISLIKESPATATVDGDMGLGYVIGEYAMNLAIEKAKNIGIGAVATVNANHFGITGYYSEMALNHDLIGIVITNTEPAMAPFGGTEKILGTNPIAIAIKGKKYSYSLDMATASLARGKLLEAVRLGKEIPEGCVVDKEGNITTDPAKGLEGCILPFGGPKGYGLALAIEILSALGGAEMGTNVKGTANPLDKCTKGDFFVAINPEFFGDKEVFMEKVDALIEELKNSKPAEGFSILIPGEIEKMNSEKNKSGFEIDTVLYNKLKDICDKKEIDLNEYMIK</sequence>
<dbReference type="OrthoDB" id="40552at2157"/>
<reference evidence="3" key="1">
    <citation type="submission" date="2007-06" db="EMBL/GenBank/DDBJ databases">
        <title>Complete sequence of Methanococcus aeolicus Nankai-3.</title>
        <authorList>
            <consortium name="US DOE Joint Genome Institute"/>
            <person name="Copeland A."/>
            <person name="Lucas S."/>
            <person name="Lapidus A."/>
            <person name="Barry K."/>
            <person name="Glavina del Rio T."/>
            <person name="Dalin E."/>
            <person name="Tice H."/>
            <person name="Pitluck S."/>
            <person name="Chain P."/>
            <person name="Malfatti S."/>
            <person name="Shin M."/>
            <person name="Vergez L."/>
            <person name="Schmutz J."/>
            <person name="Larimer F."/>
            <person name="Land M."/>
            <person name="Hauser L."/>
            <person name="Kyrpides N."/>
            <person name="Lykidis A."/>
            <person name="Sieprawska-Lupa M."/>
            <person name="Whitman W.B."/>
            <person name="Richardson P."/>
        </authorList>
    </citation>
    <scope>NUCLEOTIDE SEQUENCE [LARGE SCALE GENOMIC DNA]</scope>
    <source>
        <strain evidence="3">Nankai-3</strain>
    </source>
</reference>
<evidence type="ECO:0000313" key="4">
    <source>
        <dbReference type="Proteomes" id="UP000001106"/>
    </source>
</evidence>
<dbReference type="PANTHER" id="PTHR11091:SF0">
    <property type="entry name" value="MALATE DEHYDROGENASE"/>
    <property type="match status" value="1"/>
</dbReference>
<dbReference type="GO" id="GO:0050578">
    <property type="term" value="F:(2R)-2-hydroxyacid dehydrogenase (NADP+) activity"/>
    <property type="evidence" value="ECO:0007669"/>
    <property type="project" value="UniProtKB-EC"/>
</dbReference>
<dbReference type="HOGENOM" id="CLU_040452_3_1_2"/>
<dbReference type="PANTHER" id="PTHR11091">
    <property type="entry name" value="OXIDOREDUCTASE-RELATED"/>
    <property type="match status" value="1"/>
</dbReference>
<dbReference type="Gene3D" id="1.10.1530.10">
    <property type="match status" value="1"/>
</dbReference>
<comment type="similarity">
    <text evidence="1">Belongs to the LDH2/MDH2 oxidoreductase family.</text>
</comment>
<dbReference type="NCBIfam" id="NF040650">
    <property type="entry name" value="sulfolac_dhydr"/>
    <property type="match status" value="1"/>
</dbReference>
<organism evidence="3 4">
    <name type="scientific">Methanococcus aeolicus (strain ATCC BAA-1280 / DSM 17508 / OCM 812 / Nankai-3)</name>
    <dbReference type="NCBI Taxonomy" id="419665"/>
    <lineage>
        <taxon>Archaea</taxon>
        <taxon>Methanobacteriati</taxon>
        <taxon>Methanobacteriota</taxon>
        <taxon>Methanomada group</taxon>
        <taxon>Methanococci</taxon>
        <taxon>Methanococcales</taxon>
        <taxon>Methanococcaceae</taxon>
        <taxon>Methanococcus</taxon>
    </lineage>
</organism>
<proteinExistence type="inferred from homology"/>
<dbReference type="STRING" id="419665.Maeo_1015"/>
<dbReference type="Gene3D" id="3.30.1370.60">
    <property type="entry name" value="Hypothetical oxidoreductase yiak, domain 2"/>
    <property type="match status" value="1"/>
</dbReference>
<dbReference type="EC" id="1.1.1.272" evidence="3"/>
<gene>
    <name evidence="3" type="ordered locus">Maeo_1015</name>
</gene>
<dbReference type="InterPro" id="IPR036111">
    <property type="entry name" value="Mal/L-sulfo/L-lacto_DH-like_sf"/>
</dbReference>
<name>A6UVS1_META3</name>
<keyword evidence="4" id="KW-1185">Reference proteome</keyword>
<dbReference type="InterPro" id="IPR043143">
    <property type="entry name" value="Mal/L-sulf/L-lact_DH-like_NADP"/>
</dbReference>
<keyword evidence="2 3" id="KW-0560">Oxidoreductase</keyword>
<dbReference type="InterPro" id="IPR053453">
    <property type="entry name" value="LDH2/MDH2_Oxidoreductase"/>
</dbReference>
<accession>A6UVS1</accession>
<evidence type="ECO:0000256" key="1">
    <source>
        <dbReference type="ARBA" id="ARBA00006056"/>
    </source>
</evidence>
<protein>
    <submittedName>
        <fullName evidence="3">(R)-2-hydroxyacid dehydrogenase</fullName>
        <ecNumber evidence="3">1.1.1.272</ecNumber>
    </submittedName>
</protein>
<evidence type="ECO:0000256" key="2">
    <source>
        <dbReference type="ARBA" id="ARBA00023002"/>
    </source>
</evidence>
<dbReference type="SUPFAM" id="SSF89733">
    <property type="entry name" value="L-sulfolactate dehydrogenase-like"/>
    <property type="match status" value="1"/>
</dbReference>
<dbReference type="EMBL" id="CP000743">
    <property type="protein sequence ID" value="ABR56593.1"/>
    <property type="molecule type" value="Genomic_DNA"/>
</dbReference>